<evidence type="ECO:0000313" key="3">
    <source>
        <dbReference type="Proteomes" id="UP000824596"/>
    </source>
</evidence>
<dbReference type="OrthoDB" id="5421971at2759"/>
<keyword evidence="3" id="KW-1185">Reference proteome</keyword>
<organism evidence="2 3">
    <name type="scientific">Hirsutella rhossiliensis</name>
    <dbReference type="NCBI Taxonomy" id="111463"/>
    <lineage>
        <taxon>Eukaryota</taxon>
        <taxon>Fungi</taxon>
        <taxon>Dikarya</taxon>
        <taxon>Ascomycota</taxon>
        <taxon>Pezizomycotina</taxon>
        <taxon>Sordariomycetes</taxon>
        <taxon>Hypocreomycetidae</taxon>
        <taxon>Hypocreales</taxon>
        <taxon>Ophiocordycipitaceae</taxon>
        <taxon>Hirsutella</taxon>
    </lineage>
</organism>
<feature type="compositionally biased region" description="Polar residues" evidence="1">
    <location>
        <begin position="29"/>
        <end position="46"/>
    </location>
</feature>
<dbReference type="GeneID" id="68349731"/>
<sequence>MIRKDDRSSGRSGKTRSSKGKRPEEGLSGSRTVSRTTLGSATSTDSPVIDRTSKSLPPTPDADHAPPLDDDVDVEEEQLRQEEMDEMARDKEAFMLSVSSERGLSAQEAVPVPEQKPPPGEGETREPELRAPANRGGEAAADSHGEGEDLARRNRNSLARGETAFQAARLPSFG</sequence>
<comment type="caution">
    <text evidence="2">The sequence shown here is derived from an EMBL/GenBank/DDBJ whole genome shotgun (WGS) entry which is preliminary data.</text>
</comment>
<dbReference type="AlphaFoldDB" id="A0A9P8N6Y4"/>
<feature type="compositionally biased region" description="Basic and acidic residues" evidence="1">
    <location>
        <begin position="141"/>
        <end position="152"/>
    </location>
</feature>
<dbReference type="RefSeq" id="XP_044725473.1">
    <property type="nucleotide sequence ID" value="XM_044859073.1"/>
</dbReference>
<evidence type="ECO:0000313" key="2">
    <source>
        <dbReference type="EMBL" id="KAH0967960.1"/>
    </source>
</evidence>
<feature type="compositionally biased region" description="Basic and acidic residues" evidence="1">
    <location>
        <begin position="77"/>
        <end position="93"/>
    </location>
</feature>
<accession>A0A9P8N6Y4</accession>
<dbReference type="Proteomes" id="UP000824596">
    <property type="component" value="Unassembled WGS sequence"/>
</dbReference>
<evidence type="ECO:0000256" key="1">
    <source>
        <dbReference type="SAM" id="MobiDB-lite"/>
    </source>
</evidence>
<reference evidence="2" key="1">
    <citation type="submission" date="2021-09" db="EMBL/GenBank/DDBJ databases">
        <title>A high-quality genome of the endoparasitic fungus Hirsutella rhossiliensis with a comparison of Hirsutella genomes reveals transposable elements contributing to genome size variation.</title>
        <authorList>
            <person name="Lin R."/>
            <person name="Jiao Y."/>
            <person name="Sun X."/>
            <person name="Ling J."/>
            <person name="Xie B."/>
            <person name="Cheng X."/>
        </authorList>
    </citation>
    <scope>NUCLEOTIDE SEQUENCE</scope>
    <source>
        <strain evidence="2">HR02</strain>
    </source>
</reference>
<feature type="region of interest" description="Disordered" evidence="1">
    <location>
        <begin position="1"/>
        <end position="174"/>
    </location>
</feature>
<name>A0A9P8N6Y4_9HYPO</name>
<proteinExistence type="predicted"/>
<protein>
    <submittedName>
        <fullName evidence="2">Uncharacterized protein</fullName>
    </submittedName>
</protein>
<gene>
    <name evidence="2" type="ORF">HRG_00602</name>
</gene>
<dbReference type="EMBL" id="JAIZPD010000001">
    <property type="protein sequence ID" value="KAH0967960.1"/>
    <property type="molecule type" value="Genomic_DNA"/>
</dbReference>